<dbReference type="Gene3D" id="2.60.120.1390">
    <property type="match status" value="1"/>
</dbReference>
<evidence type="ECO:0000313" key="1">
    <source>
        <dbReference type="EMBL" id="SCD18843.1"/>
    </source>
</evidence>
<sequence length="399" mass="45851">MERINFKMLKVSILILGIMLSFPLFSQTESMGDMFELAKLKSGMKNRRISSTDPTGGNRDHLEPFKPGEKRTIAEIKGTGVINHIWITIAPPPGELSRNDIIIRMYWDGNDYPSVESPIGPFFGQGWDERYNYASLPLSAGPEEGTGLSSYFAMPFEKGARIEIENQTDKTINAFYFYVDYLEMAELPEGMGRFHAWYNHSLSKALPEGETEWALTGEWKPNTRLDRNYVFIETKGKGHFVGINYYVHSPTPMWYGEGDDMWFIDGEKTPSLIGTGTEDFFNTSWCPKEPFSHPHFGYPRVNNDIGWLGRTHVYRFFINDPIFFETEVKGTIETGHNNNLTLDLATVAYWYQDSAVKLPPAPSKEARKPKPFINHMDMHRWRDAWRKAKGNDPQLWGNE</sequence>
<dbReference type="EMBL" id="LT605205">
    <property type="protein sequence ID" value="SCD18843.1"/>
    <property type="molecule type" value="Genomic_DNA"/>
</dbReference>
<keyword evidence="2" id="KW-1185">Reference proteome</keyword>
<dbReference type="STRING" id="1642647.PSM36_0007"/>
<name>A0A1R3SQZ3_9BACT</name>
<organism evidence="1 2">
    <name type="scientific">Proteiniphilum saccharofermentans</name>
    <dbReference type="NCBI Taxonomy" id="1642647"/>
    <lineage>
        <taxon>Bacteria</taxon>
        <taxon>Pseudomonadati</taxon>
        <taxon>Bacteroidota</taxon>
        <taxon>Bacteroidia</taxon>
        <taxon>Bacteroidales</taxon>
        <taxon>Dysgonomonadaceae</taxon>
        <taxon>Proteiniphilum</taxon>
    </lineage>
</organism>
<gene>
    <name evidence="1" type="ORF">PSM36_0007</name>
</gene>
<dbReference type="KEGG" id="psac:PSM36_0007"/>
<evidence type="ECO:0008006" key="3">
    <source>
        <dbReference type="Google" id="ProtNLM"/>
    </source>
</evidence>
<proteinExistence type="predicted"/>
<accession>A0A1R3SQZ3</accession>
<dbReference type="RefSeq" id="WP_076928244.1">
    <property type="nucleotide sequence ID" value="NZ_DAMBAO010000006.1"/>
</dbReference>
<dbReference type="InterPro" id="IPR021345">
    <property type="entry name" value="DUF2961"/>
</dbReference>
<evidence type="ECO:0000313" key="2">
    <source>
        <dbReference type="Proteomes" id="UP000187464"/>
    </source>
</evidence>
<dbReference type="Pfam" id="PF11175">
    <property type="entry name" value="DUF2961"/>
    <property type="match status" value="1"/>
</dbReference>
<protein>
    <recommendedName>
        <fullName evidence="3">DUF2961 domain-containing protein</fullName>
    </recommendedName>
</protein>
<dbReference type="Proteomes" id="UP000187464">
    <property type="component" value="Chromosome I"/>
</dbReference>
<reference evidence="1 2" key="1">
    <citation type="submission" date="2016-08" db="EMBL/GenBank/DDBJ databases">
        <authorList>
            <person name="Seilhamer J.J."/>
        </authorList>
    </citation>
    <scope>NUCLEOTIDE SEQUENCE [LARGE SCALE GENOMIC DNA]</scope>
    <source>
        <strain evidence="1">M3/6</strain>
    </source>
</reference>
<dbReference type="AlphaFoldDB" id="A0A1R3SQZ3"/>